<evidence type="ECO:0000256" key="8">
    <source>
        <dbReference type="ARBA" id="ARBA00022927"/>
    </source>
</evidence>
<evidence type="ECO:0000256" key="9">
    <source>
        <dbReference type="ARBA" id="ARBA00023136"/>
    </source>
</evidence>
<dbReference type="eggNOG" id="ENOG5030STC">
    <property type="taxonomic scope" value="Bacteria"/>
</dbReference>
<protein>
    <recommendedName>
        <fullName evidence="3">Type II secretion system protein N</fullName>
    </recommendedName>
    <alternativeName>
        <fullName evidence="10">General secretion pathway protein N</fullName>
    </alternativeName>
</protein>
<dbReference type="Proteomes" id="UP000054363">
    <property type="component" value="Unassembled WGS sequence"/>
</dbReference>
<dbReference type="InterPro" id="IPR022792">
    <property type="entry name" value="T2SS_protein-GspN"/>
</dbReference>
<dbReference type="RefSeq" id="WP_034773616.1">
    <property type="nucleotide sequence ID" value="NZ_JPER01000001.1"/>
</dbReference>
<keyword evidence="5" id="KW-1003">Cell membrane</keyword>
<proteinExistence type="inferred from homology"/>
<dbReference type="OrthoDB" id="6118198at2"/>
<evidence type="ECO:0000256" key="5">
    <source>
        <dbReference type="ARBA" id="ARBA00022475"/>
    </source>
</evidence>
<sequence length="261" mass="28294">MSWRYVFWLIPVYLAALIVLAPAQLIGWGLQQFAGNNPQLQNLSGTIWNGKAGLTRVIVPTGTAVKLENIEWGIDPVSLLKGELGLSFEIPQAGNVISGSGLIQVNRQGLPVFEANLSGGIAQSSVALNLPLPLNIDGAWQLDLNEYSLSDFSTPGWCDTLNANINTEQVRVRLDNAWLPLGDFRADLECGDPQTINVSIPPENRLGLQVNAALHGTRNVPRVRLQGSIKPTLQTPAEVSELLVFIGQADATGRYTFSFNL</sequence>
<evidence type="ECO:0000313" key="12">
    <source>
        <dbReference type="Proteomes" id="UP000054363"/>
    </source>
</evidence>
<keyword evidence="9" id="KW-0472">Membrane</keyword>
<keyword evidence="7" id="KW-0812">Transmembrane</keyword>
<evidence type="ECO:0000313" key="11">
    <source>
        <dbReference type="EMBL" id="KFZ31340.1"/>
    </source>
</evidence>
<accession>A0A094IUL2</accession>
<evidence type="ECO:0000256" key="10">
    <source>
        <dbReference type="ARBA" id="ARBA00030772"/>
    </source>
</evidence>
<comment type="caution">
    <text evidence="11">The sequence shown here is derived from an EMBL/GenBank/DDBJ whole genome shotgun (WGS) entry which is preliminary data.</text>
</comment>
<gene>
    <name evidence="11" type="ORF">IDSA_01010</name>
</gene>
<dbReference type="Pfam" id="PF01203">
    <property type="entry name" value="T2SSN"/>
    <property type="match status" value="1"/>
</dbReference>
<dbReference type="STRING" id="435908.IDSA_01010"/>
<evidence type="ECO:0000256" key="7">
    <source>
        <dbReference type="ARBA" id="ARBA00022692"/>
    </source>
</evidence>
<dbReference type="GO" id="GO:0005886">
    <property type="term" value="C:plasma membrane"/>
    <property type="evidence" value="ECO:0007669"/>
    <property type="project" value="UniProtKB-SubCell"/>
</dbReference>
<organism evidence="11 12">
    <name type="scientific">Pseudidiomarina salinarum</name>
    <dbReference type="NCBI Taxonomy" id="435908"/>
    <lineage>
        <taxon>Bacteria</taxon>
        <taxon>Pseudomonadati</taxon>
        <taxon>Pseudomonadota</taxon>
        <taxon>Gammaproteobacteria</taxon>
        <taxon>Alteromonadales</taxon>
        <taxon>Idiomarinaceae</taxon>
        <taxon>Pseudidiomarina</taxon>
    </lineage>
</organism>
<dbReference type="GO" id="GO:0015627">
    <property type="term" value="C:type II protein secretion system complex"/>
    <property type="evidence" value="ECO:0007669"/>
    <property type="project" value="InterPro"/>
</dbReference>
<comment type="similarity">
    <text evidence="2">Belongs to the GSP N family.</text>
</comment>
<evidence type="ECO:0000256" key="1">
    <source>
        <dbReference type="ARBA" id="ARBA00004533"/>
    </source>
</evidence>
<keyword evidence="4" id="KW-0813">Transport</keyword>
<reference evidence="11 12" key="1">
    <citation type="submission" date="2014-06" db="EMBL/GenBank/DDBJ databases">
        <title>The draft genome sequence of Idiomarina salinarum ISL-52.</title>
        <authorList>
            <person name="Du J."/>
            <person name="Shao Z."/>
        </authorList>
    </citation>
    <scope>NUCLEOTIDE SEQUENCE [LARGE SCALE GENOMIC DNA]</scope>
    <source>
        <strain evidence="11 12">ISL-52</strain>
    </source>
</reference>
<evidence type="ECO:0000256" key="2">
    <source>
        <dbReference type="ARBA" id="ARBA00007208"/>
    </source>
</evidence>
<comment type="subcellular location">
    <subcellularLocation>
        <location evidence="1">Cell inner membrane</location>
    </subcellularLocation>
</comment>
<dbReference type="EMBL" id="JPER01000001">
    <property type="protein sequence ID" value="KFZ31340.1"/>
    <property type="molecule type" value="Genomic_DNA"/>
</dbReference>
<evidence type="ECO:0000256" key="6">
    <source>
        <dbReference type="ARBA" id="ARBA00022519"/>
    </source>
</evidence>
<dbReference type="AlphaFoldDB" id="A0A094IUL2"/>
<keyword evidence="8" id="KW-0653">Protein transport</keyword>
<keyword evidence="12" id="KW-1185">Reference proteome</keyword>
<dbReference type="GO" id="GO:0015628">
    <property type="term" value="P:protein secretion by the type II secretion system"/>
    <property type="evidence" value="ECO:0007669"/>
    <property type="project" value="InterPro"/>
</dbReference>
<evidence type="ECO:0000256" key="3">
    <source>
        <dbReference type="ARBA" id="ARBA00021563"/>
    </source>
</evidence>
<evidence type="ECO:0000256" key="4">
    <source>
        <dbReference type="ARBA" id="ARBA00022448"/>
    </source>
</evidence>
<keyword evidence="6" id="KW-0997">Cell inner membrane</keyword>
<name>A0A094IUL2_9GAMM</name>